<protein>
    <submittedName>
        <fullName evidence="1">Uncharacterized protein</fullName>
    </submittedName>
</protein>
<sequence>MRGSQGAIFLSRCFFLERPLKQFLAELNTYVCCDHGHPYGISLVLQIDNEKQSSGYSLLKNSICSAQRSGNNTNISA</sequence>
<name>A0A9P0KYW1_ACAOB</name>
<proteinExistence type="predicted"/>
<evidence type="ECO:0000313" key="2">
    <source>
        <dbReference type="Proteomes" id="UP001152888"/>
    </source>
</evidence>
<reference evidence="1" key="1">
    <citation type="submission" date="2022-03" db="EMBL/GenBank/DDBJ databases">
        <authorList>
            <person name="Sayadi A."/>
        </authorList>
    </citation>
    <scope>NUCLEOTIDE SEQUENCE</scope>
</reference>
<dbReference type="Proteomes" id="UP001152888">
    <property type="component" value="Unassembled WGS sequence"/>
</dbReference>
<accession>A0A9P0KYW1</accession>
<dbReference type="AlphaFoldDB" id="A0A9P0KYW1"/>
<comment type="caution">
    <text evidence="1">The sequence shown here is derived from an EMBL/GenBank/DDBJ whole genome shotgun (WGS) entry which is preliminary data.</text>
</comment>
<dbReference type="EMBL" id="CAKOFQ010006931">
    <property type="protein sequence ID" value="CAH1983080.1"/>
    <property type="molecule type" value="Genomic_DNA"/>
</dbReference>
<evidence type="ECO:0000313" key="1">
    <source>
        <dbReference type="EMBL" id="CAH1983080.1"/>
    </source>
</evidence>
<organism evidence="1 2">
    <name type="scientific">Acanthoscelides obtectus</name>
    <name type="common">Bean weevil</name>
    <name type="synonym">Bruchus obtectus</name>
    <dbReference type="NCBI Taxonomy" id="200917"/>
    <lineage>
        <taxon>Eukaryota</taxon>
        <taxon>Metazoa</taxon>
        <taxon>Ecdysozoa</taxon>
        <taxon>Arthropoda</taxon>
        <taxon>Hexapoda</taxon>
        <taxon>Insecta</taxon>
        <taxon>Pterygota</taxon>
        <taxon>Neoptera</taxon>
        <taxon>Endopterygota</taxon>
        <taxon>Coleoptera</taxon>
        <taxon>Polyphaga</taxon>
        <taxon>Cucujiformia</taxon>
        <taxon>Chrysomeloidea</taxon>
        <taxon>Chrysomelidae</taxon>
        <taxon>Bruchinae</taxon>
        <taxon>Bruchini</taxon>
        <taxon>Acanthoscelides</taxon>
    </lineage>
</organism>
<keyword evidence="2" id="KW-1185">Reference proteome</keyword>
<gene>
    <name evidence="1" type="ORF">ACAOBT_LOCUS15361</name>
</gene>